<name>A0A382CGY8_9ZZZZ</name>
<dbReference type="Gene3D" id="3.90.550.10">
    <property type="entry name" value="Spore Coat Polysaccharide Biosynthesis Protein SpsA, Chain A"/>
    <property type="match status" value="1"/>
</dbReference>
<organism evidence="1">
    <name type="scientific">marine metagenome</name>
    <dbReference type="NCBI Taxonomy" id="408172"/>
    <lineage>
        <taxon>unclassified sequences</taxon>
        <taxon>metagenomes</taxon>
        <taxon>ecological metagenomes</taxon>
    </lineage>
</organism>
<proteinExistence type="predicted"/>
<feature type="non-terminal residue" evidence="1">
    <location>
        <position position="166"/>
    </location>
</feature>
<accession>A0A382CGY8</accession>
<evidence type="ECO:0000313" key="1">
    <source>
        <dbReference type="EMBL" id="SVB24653.1"/>
    </source>
</evidence>
<dbReference type="InterPro" id="IPR029044">
    <property type="entry name" value="Nucleotide-diphossugar_trans"/>
</dbReference>
<dbReference type="AlphaFoldDB" id="A0A382CGY8"/>
<evidence type="ECO:0008006" key="2">
    <source>
        <dbReference type="Google" id="ProtNLM"/>
    </source>
</evidence>
<sequence length="166" mass="19873">MYCYTEDSTDIIPEVEIIPIDIDPDKYQLQWHKLIFHKEGFAGIPKGEQCMILDIDWVIIGDIDPILSWSLKEGEFGCIQRWWSRRQNWCYINGGFQIFNMGDTSHLWDIFTEKANYWMDYYISIGEAEPPVNGEQNFIDKHVEIKRSYLPNEWFCKYDVDDYHKL</sequence>
<dbReference type="EMBL" id="UINC01034191">
    <property type="protein sequence ID" value="SVB24653.1"/>
    <property type="molecule type" value="Genomic_DNA"/>
</dbReference>
<protein>
    <recommendedName>
        <fullName evidence="2">Nucleotide-diphospho-sugar transferase domain-containing protein</fullName>
    </recommendedName>
</protein>
<reference evidence="1" key="1">
    <citation type="submission" date="2018-05" db="EMBL/GenBank/DDBJ databases">
        <authorList>
            <person name="Lanie J.A."/>
            <person name="Ng W.-L."/>
            <person name="Kazmierczak K.M."/>
            <person name="Andrzejewski T.M."/>
            <person name="Davidsen T.M."/>
            <person name="Wayne K.J."/>
            <person name="Tettelin H."/>
            <person name="Glass J.I."/>
            <person name="Rusch D."/>
            <person name="Podicherti R."/>
            <person name="Tsui H.-C.T."/>
            <person name="Winkler M.E."/>
        </authorList>
    </citation>
    <scope>NUCLEOTIDE SEQUENCE</scope>
</reference>
<gene>
    <name evidence="1" type="ORF">METZ01_LOCUS177507</name>
</gene>
<dbReference type="SUPFAM" id="SSF53448">
    <property type="entry name" value="Nucleotide-diphospho-sugar transferases"/>
    <property type="match status" value="1"/>
</dbReference>